<dbReference type="EMBL" id="JAIWYP010000002">
    <property type="protein sequence ID" value="KAH3875189.1"/>
    <property type="molecule type" value="Genomic_DNA"/>
</dbReference>
<name>A0A9D4RNN7_DREPO</name>
<dbReference type="Proteomes" id="UP000828390">
    <property type="component" value="Unassembled WGS sequence"/>
</dbReference>
<sequence>MKKTFRRNLRMASHRYDEEEMDRIDTLAEIDQKAFWKVVNSKCAKSKQIGRELDLDGKRDTIINGVLRG</sequence>
<dbReference type="AlphaFoldDB" id="A0A9D4RNN7"/>
<reference evidence="1" key="2">
    <citation type="submission" date="2020-11" db="EMBL/GenBank/DDBJ databases">
        <authorList>
            <person name="McCartney M.A."/>
            <person name="Auch B."/>
            <person name="Kono T."/>
            <person name="Mallez S."/>
            <person name="Becker A."/>
            <person name="Gohl D.M."/>
            <person name="Silverstein K.A.T."/>
            <person name="Koren S."/>
            <person name="Bechman K.B."/>
            <person name="Herman A."/>
            <person name="Abrahante J.E."/>
            <person name="Garbe J."/>
        </authorList>
    </citation>
    <scope>NUCLEOTIDE SEQUENCE</scope>
    <source>
        <strain evidence="1">Duluth1</strain>
        <tissue evidence="1">Whole animal</tissue>
    </source>
</reference>
<proteinExistence type="predicted"/>
<organism evidence="1 2">
    <name type="scientific">Dreissena polymorpha</name>
    <name type="common">Zebra mussel</name>
    <name type="synonym">Mytilus polymorpha</name>
    <dbReference type="NCBI Taxonomy" id="45954"/>
    <lineage>
        <taxon>Eukaryota</taxon>
        <taxon>Metazoa</taxon>
        <taxon>Spiralia</taxon>
        <taxon>Lophotrochozoa</taxon>
        <taxon>Mollusca</taxon>
        <taxon>Bivalvia</taxon>
        <taxon>Autobranchia</taxon>
        <taxon>Heteroconchia</taxon>
        <taxon>Euheterodonta</taxon>
        <taxon>Imparidentia</taxon>
        <taxon>Neoheterodontei</taxon>
        <taxon>Myida</taxon>
        <taxon>Dreissenoidea</taxon>
        <taxon>Dreissenidae</taxon>
        <taxon>Dreissena</taxon>
    </lineage>
</organism>
<protein>
    <submittedName>
        <fullName evidence="1">Uncharacterized protein</fullName>
    </submittedName>
</protein>
<comment type="caution">
    <text evidence="1">The sequence shown here is derived from an EMBL/GenBank/DDBJ whole genome shotgun (WGS) entry which is preliminary data.</text>
</comment>
<keyword evidence="2" id="KW-1185">Reference proteome</keyword>
<evidence type="ECO:0000313" key="1">
    <source>
        <dbReference type="EMBL" id="KAH3875189.1"/>
    </source>
</evidence>
<reference evidence="1" key="1">
    <citation type="journal article" date="2019" name="bioRxiv">
        <title>The Genome of the Zebra Mussel, Dreissena polymorpha: A Resource for Invasive Species Research.</title>
        <authorList>
            <person name="McCartney M.A."/>
            <person name="Auch B."/>
            <person name="Kono T."/>
            <person name="Mallez S."/>
            <person name="Zhang Y."/>
            <person name="Obille A."/>
            <person name="Becker A."/>
            <person name="Abrahante J.E."/>
            <person name="Garbe J."/>
            <person name="Badalamenti J.P."/>
            <person name="Herman A."/>
            <person name="Mangelson H."/>
            <person name="Liachko I."/>
            <person name="Sullivan S."/>
            <person name="Sone E.D."/>
            <person name="Koren S."/>
            <person name="Silverstein K.A.T."/>
            <person name="Beckman K.B."/>
            <person name="Gohl D.M."/>
        </authorList>
    </citation>
    <scope>NUCLEOTIDE SEQUENCE</scope>
    <source>
        <strain evidence="1">Duluth1</strain>
        <tissue evidence="1">Whole animal</tissue>
    </source>
</reference>
<evidence type="ECO:0000313" key="2">
    <source>
        <dbReference type="Proteomes" id="UP000828390"/>
    </source>
</evidence>
<gene>
    <name evidence="1" type="ORF">DPMN_038452</name>
</gene>
<accession>A0A9D4RNN7</accession>